<dbReference type="RefSeq" id="WP_207861086.1">
    <property type="nucleotide sequence ID" value="NZ_JAFREP010000022.1"/>
</dbReference>
<proteinExistence type="predicted"/>
<protein>
    <submittedName>
        <fullName evidence="3">Leucine-rich repeat domain-containing protein</fullName>
    </submittedName>
</protein>
<dbReference type="Proteomes" id="UP000664417">
    <property type="component" value="Unassembled WGS sequence"/>
</dbReference>
<keyword evidence="4" id="KW-1185">Reference proteome</keyword>
<evidence type="ECO:0000313" key="3">
    <source>
        <dbReference type="EMBL" id="MBO1321111.1"/>
    </source>
</evidence>
<dbReference type="InterPro" id="IPR032675">
    <property type="entry name" value="LRR_dom_sf"/>
</dbReference>
<organism evidence="3 4">
    <name type="scientific">Acanthopleuribacter pedis</name>
    <dbReference type="NCBI Taxonomy" id="442870"/>
    <lineage>
        <taxon>Bacteria</taxon>
        <taxon>Pseudomonadati</taxon>
        <taxon>Acidobacteriota</taxon>
        <taxon>Holophagae</taxon>
        <taxon>Acanthopleuribacterales</taxon>
        <taxon>Acanthopleuribacteraceae</taxon>
        <taxon>Acanthopleuribacter</taxon>
    </lineage>
</organism>
<dbReference type="AlphaFoldDB" id="A0A8J7U774"/>
<dbReference type="PANTHER" id="PTHR24366:SF160">
    <property type="entry name" value="SI:CH211-191D15.2"/>
    <property type="match status" value="1"/>
</dbReference>
<dbReference type="Gene3D" id="3.80.10.10">
    <property type="entry name" value="Ribonuclease Inhibitor"/>
    <property type="match status" value="2"/>
</dbReference>
<comment type="caution">
    <text evidence="3">The sequence shown here is derived from an EMBL/GenBank/DDBJ whole genome shotgun (WGS) entry which is preliminary data.</text>
</comment>
<gene>
    <name evidence="3" type="ORF">J3U88_21710</name>
</gene>
<dbReference type="EMBL" id="JAFREP010000022">
    <property type="protein sequence ID" value="MBO1321111.1"/>
    <property type="molecule type" value="Genomic_DNA"/>
</dbReference>
<sequence length="1056" mass="118181">MLVNHCSDPFRLGPLAFFTVWWLAHALSPAQTYEQQSYQTPDYRVGLHTHQGYPADMAALFDEELMRRRGARAGWAEADLDGLIQHAGRFGAPLLSHGGISWRIERDDLAITVVQHTPLQRHIGSPLQTHFTTGAEGLDFQLQFSSTPHAYSGGRFTLWMEDAAGRRTLVSQGWLNHDTQQADGRVPLEQPPAALYLEFQTGIAANERFSWTFTPREAKPTAAAGAMDKTPVRVPDRMFELFLLGKYDIDGDGTLTHDEVNQVVSASWSLRDVRDLTGLEAFRTLEDLSIRFENRTVRPIIFPDLKGRPLRRLTLQNTALAEPLQTPSGLTSLNLLLRGNTQAVDLRRSSRLTFLTLDDARETSPQPLLASQRFSALTLGGVVVDDPGAFERIKVTERAAFLRCVFPEILDFGGMQFSGQLHFEQSPLTNLRADVRGVTRLTLHGSSLSLHELQTILSDNAWDALINLDLARARLGDLPDFSALNQLEILTMAHAGLSGRLRPTLPPNLKKLALSENQITGIDFPQNTGLTELLLAGNNLQHRLNLKNLPELSLLNVSGNPALSRLDGLAFCQNLRTLYFRNCGFLVFPDLDLLPRLRRVFGRGNPFVDRCREADFFLDSPFWSIYSGERDPANTDLLCFPYERDDYPEYADRPLRSLSWVPQGDQWLLSWKGGTRRNFKPDRFSLTADQGWTRIAGEAYEMRRRVRLAESHADFQLTALAETEPDEPRPDQIAQEQFALEQQIVPWTYVIPHVPLDEHWSLDIELSHKLGRSVAVALEGVAPDGVVVLEKQFTIAPGQAWRESIDQLIEPLRRDVFHWVRLRADGELAAFQSLGRTGVAEKTREPLLPAYAREGLIHVPPESDVWFAGLVLVNPGSQAADVVLDHFDEGGDLLAQQTITLAPGRKWKTLAEHGFALQSGASSVRWRSSVPLRELLLYGNRDPFTRLFSEVQSDTALSRGQLDRADADTEITFINSDENPVLVRLVQVDNPDSARHLTLLPNGVQTVLLRDLYDNPSTGPLRFEADGFVAARALFFQSGKRARLLADMGSFAPVSD</sequence>
<dbReference type="SUPFAM" id="SSF52058">
    <property type="entry name" value="L domain-like"/>
    <property type="match status" value="1"/>
</dbReference>
<keyword evidence="1" id="KW-0433">Leucine-rich repeat</keyword>
<reference evidence="3" key="1">
    <citation type="submission" date="2021-03" db="EMBL/GenBank/DDBJ databases">
        <authorList>
            <person name="Wang G."/>
        </authorList>
    </citation>
    <scope>NUCLEOTIDE SEQUENCE</scope>
    <source>
        <strain evidence="3">KCTC 12899</strain>
    </source>
</reference>
<dbReference type="PANTHER" id="PTHR24366">
    <property type="entry name" value="IG(IMMUNOGLOBULIN) AND LRR(LEUCINE RICH REPEAT) DOMAINS"/>
    <property type="match status" value="1"/>
</dbReference>
<evidence type="ECO:0000256" key="2">
    <source>
        <dbReference type="ARBA" id="ARBA00022737"/>
    </source>
</evidence>
<dbReference type="InterPro" id="IPR018247">
    <property type="entry name" value="EF_Hand_1_Ca_BS"/>
</dbReference>
<keyword evidence="2" id="KW-0677">Repeat</keyword>
<name>A0A8J7U774_9BACT</name>
<evidence type="ECO:0000256" key="1">
    <source>
        <dbReference type="ARBA" id="ARBA00022614"/>
    </source>
</evidence>
<accession>A0A8J7U774</accession>
<evidence type="ECO:0000313" key="4">
    <source>
        <dbReference type="Proteomes" id="UP000664417"/>
    </source>
</evidence>
<dbReference type="PROSITE" id="PS00018">
    <property type="entry name" value="EF_HAND_1"/>
    <property type="match status" value="1"/>
</dbReference>